<keyword evidence="1" id="KW-0472">Membrane</keyword>
<evidence type="ECO:0000256" key="1">
    <source>
        <dbReference type="SAM" id="Phobius"/>
    </source>
</evidence>
<keyword evidence="1" id="KW-1133">Transmembrane helix</keyword>
<keyword evidence="3" id="KW-1185">Reference proteome</keyword>
<evidence type="ECO:0000313" key="2">
    <source>
        <dbReference type="EMBL" id="MDC7713444.1"/>
    </source>
</evidence>
<dbReference type="RefSeq" id="WP_272771086.1">
    <property type="nucleotide sequence ID" value="NZ_JAQQLE010000002.1"/>
</dbReference>
<keyword evidence="1" id="KW-0812">Transmembrane</keyword>
<evidence type="ECO:0008006" key="4">
    <source>
        <dbReference type="Google" id="ProtNLM"/>
    </source>
</evidence>
<reference evidence="2 3" key="1">
    <citation type="submission" date="2023-01" db="EMBL/GenBank/DDBJ databases">
        <title>Novel species of the genus Vogesella isolated from rivers.</title>
        <authorList>
            <person name="Lu H."/>
        </authorList>
    </citation>
    <scope>NUCLEOTIDE SEQUENCE [LARGE SCALE GENOMIC DNA]</scope>
    <source>
        <strain evidence="2 3">LYT5W</strain>
    </source>
</reference>
<sequence>MKRRLRMLTRARIAQSKVFAARVGRSRKTPAWLISHAGVCYYAHGKITIKVSTVLVECPECGKDNNLDSNFKIKCGYCKHQLDDKAFKSRPFKIGYGGATVVASIAVGAAIGFGGGEWNQKISMQDYKALETCVLAAGHSNTYFYDQQVERCVCAFNNTKRQLPAEPQADEFVSTFRRSLVQCRS</sequence>
<proteinExistence type="predicted"/>
<evidence type="ECO:0000313" key="3">
    <source>
        <dbReference type="Proteomes" id="UP001222030"/>
    </source>
</evidence>
<organism evidence="2 3">
    <name type="scientific">Vogesella margarita</name>
    <dbReference type="NCBI Taxonomy" id="2984199"/>
    <lineage>
        <taxon>Bacteria</taxon>
        <taxon>Pseudomonadati</taxon>
        <taxon>Pseudomonadota</taxon>
        <taxon>Betaproteobacteria</taxon>
        <taxon>Neisseriales</taxon>
        <taxon>Chromobacteriaceae</taxon>
        <taxon>Vogesella</taxon>
    </lineage>
</organism>
<accession>A0ABT5ILK4</accession>
<protein>
    <recommendedName>
        <fullName evidence="4">Zinc ribbon domain-containing protein</fullName>
    </recommendedName>
</protein>
<name>A0ABT5ILK4_9NEIS</name>
<comment type="caution">
    <text evidence="2">The sequence shown here is derived from an EMBL/GenBank/DDBJ whole genome shotgun (WGS) entry which is preliminary data.</text>
</comment>
<dbReference type="EMBL" id="JAQQLE010000002">
    <property type="protein sequence ID" value="MDC7713444.1"/>
    <property type="molecule type" value="Genomic_DNA"/>
</dbReference>
<feature type="transmembrane region" description="Helical" evidence="1">
    <location>
        <begin position="94"/>
        <end position="115"/>
    </location>
</feature>
<gene>
    <name evidence="2" type="ORF">PQU96_04720</name>
</gene>
<dbReference type="Proteomes" id="UP001222030">
    <property type="component" value="Unassembled WGS sequence"/>
</dbReference>